<dbReference type="EMBL" id="BGPR01022455">
    <property type="protein sequence ID" value="GBN88774.1"/>
    <property type="molecule type" value="Genomic_DNA"/>
</dbReference>
<dbReference type="GO" id="GO:0003676">
    <property type="term" value="F:nucleic acid binding"/>
    <property type="evidence" value="ECO:0007669"/>
    <property type="project" value="InterPro"/>
</dbReference>
<proteinExistence type="predicted"/>
<dbReference type="EMBL" id="BGPR01022403">
    <property type="protein sequence ID" value="GBN88666.1"/>
    <property type="molecule type" value="Genomic_DNA"/>
</dbReference>
<evidence type="ECO:0000313" key="5">
    <source>
        <dbReference type="Proteomes" id="UP000499080"/>
    </source>
</evidence>
<comment type="caution">
    <text evidence="4">The sequence shown here is derived from an EMBL/GenBank/DDBJ whole genome shotgun (WGS) entry which is preliminary data.</text>
</comment>
<name>A0A4Y2SKK6_ARAVE</name>
<dbReference type="Gene3D" id="3.30.420.10">
    <property type="entry name" value="Ribonuclease H-like superfamily/Ribonuclease H"/>
    <property type="match status" value="1"/>
</dbReference>
<gene>
    <name evidence="1" type="ORF">AVEN_129329_1</name>
    <name evidence="2" type="ORF">AVEN_189085_1</name>
    <name evidence="4" type="ORF">AVEN_244330_1</name>
    <name evidence="3" type="ORF">AVEN_34017_1</name>
</gene>
<evidence type="ECO:0008006" key="6">
    <source>
        <dbReference type="Google" id="ProtNLM"/>
    </source>
</evidence>
<accession>A0A4Y2SKK6</accession>
<dbReference type="Proteomes" id="UP000499080">
    <property type="component" value="Unassembled WGS sequence"/>
</dbReference>
<protein>
    <recommendedName>
        <fullName evidence="6">Histone-lysine N-methyltransferase SETMAR</fullName>
    </recommendedName>
</protein>
<sequence>MLKVWSFTEMTLGRRRPSVCSFSRTAEMFYTTPYSPDLAPSDYFLFALHKFAKGEKFKSLGECKQKLEQYLVISYIPSMGGIVKLPKSW</sequence>
<dbReference type="EMBL" id="BGPR01022412">
    <property type="protein sequence ID" value="GBN88693.1"/>
    <property type="molecule type" value="Genomic_DNA"/>
</dbReference>
<organism evidence="4 5">
    <name type="scientific">Araneus ventricosus</name>
    <name type="common">Orbweaver spider</name>
    <name type="synonym">Epeira ventricosa</name>
    <dbReference type="NCBI Taxonomy" id="182803"/>
    <lineage>
        <taxon>Eukaryota</taxon>
        <taxon>Metazoa</taxon>
        <taxon>Ecdysozoa</taxon>
        <taxon>Arthropoda</taxon>
        <taxon>Chelicerata</taxon>
        <taxon>Arachnida</taxon>
        <taxon>Araneae</taxon>
        <taxon>Araneomorphae</taxon>
        <taxon>Entelegynae</taxon>
        <taxon>Araneoidea</taxon>
        <taxon>Araneidae</taxon>
        <taxon>Araneus</taxon>
    </lineage>
</organism>
<evidence type="ECO:0000313" key="3">
    <source>
        <dbReference type="EMBL" id="GBN88693.1"/>
    </source>
</evidence>
<dbReference type="InterPro" id="IPR036397">
    <property type="entry name" value="RNaseH_sf"/>
</dbReference>
<evidence type="ECO:0000313" key="2">
    <source>
        <dbReference type="EMBL" id="GBN88676.1"/>
    </source>
</evidence>
<keyword evidence="5" id="KW-1185">Reference proteome</keyword>
<evidence type="ECO:0000313" key="1">
    <source>
        <dbReference type="EMBL" id="GBN88666.1"/>
    </source>
</evidence>
<dbReference type="EMBL" id="BGPR01022407">
    <property type="protein sequence ID" value="GBN88676.1"/>
    <property type="molecule type" value="Genomic_DNA"/>
</dbReference>
<reference evidence="4 5" key="1">
    <citation type="journal article" date="2019" name="Sci. Rep.">
        <title>Orb-weaving spider Araneus ventricosus genome elucidates the spidroin gene catalogue.</title>
        <authorList>
            <person name="Kono N."/>
            <person name="Nakamura H."/>
            <person name="Ohtoshi R."/>
            <person name="Moran D.A.P."/>
            <person name="Shinohara A."/>
            <person name="Yoshida Y."/>
            <person name="Fujiwara M."/>
            <person name="Mori M."/>
            <person name="Tomita M."/>
            <person name="Arakawa K."/>
        </authorList>
    </citation>
    <scope>NUCLEOTIDE SEQUENCE [LARGE SCALE GENOMIC DNA]</scope>
</reference>
<dbReference type="AlphaFoldDB" id="A0A4Y2SKK6"/>
<evidence type="ECO:0000313" key="4">
    <source>
        <dbReference type="EMBL" id="GBN88774.1"/>
    </source>
</evidence>